<feature type="transmembrane region" description="Helical" evidence="2">
    <location>
        <begin position="185"/>
        <end position="205"/>
    </location>
</feature>
<organism evidence="3 4">
    <name type="scientific">Apodospora peruviana</name>
    <dbReference type="NCBI Taxonomy" id="516989"/>
    <lineage>
        <taxon>Eukaryota</taxon>
        <taxon>Fungi</taxon>
        <taxon>Dikarya</taxon>
        <taxon>Ascomycota</taxon>
        <taxon>Pezizomycotina</taxon>
        <taxon>Sordariomycetes</taxon>
        <taxon>Sordariomycetidae</taxon>
        <taxon>Sordariales</taxon>
        <taxon>Lasiosphaeriaceae</taxon>
        <taxon>Apodospora</taxon>
    </lineage>
</organism>
<keyword evidence="2" id="KW-0472">Membrane</keyword>
<feature type="compositionally biased region" description="Low complexity" evidence="1">
    <location>
        <begin position="223"/>
        <end position="236"/>
    </location>
</feature>
<keyword evidence="2" id="KW-1133">Transmembrane helix</keyword>
<dbReference type="PANTHER" id="PTHR24637">
    <property type="entry name" value="COLLAGEN"/>
    <property type="match status" value="1"/>
</dbReference>
<dbReference type="Pfam" id="PF01391">
    <property type="entry name" value="Collagen"/>
    <property type="match status" value="1"/>
</dbReference>
<gene>
    <name evidence="3" type="ORF">B0H66DRAFT_14842</name>
</gene>
<comment type="caution">
    <text evidence="3">The sequence shown here is derived from an EMBL/GenBank/DDBJ whole genome shotgun (WGS) entry which is preliminary data.</text>
</comment>
<dbReference type="InterPro" id="IPR008160">
    <property type="entry name" value="Collagen"/>
</dbReference>
<sequence>MNGCRKRPSGTFRGLHSLASPASGLPRQVECAMVLSRQSVPNLYSVLRSDVLMAQILYRRYTGVYHNGSKPTVHRCRVAAQTSYCINFRRPKSSVVAILRSIIMGVIPARTPHQAISEPYGLTQDSVNPSSTEFGTVTPATRITTSISQATKRATKAYSLTPLADTTSGVVVPAGESSSSSSSQAALAIFGVIIGLGLVTFLIWYRCCRQTDSRARILRASRGPQGPQGVQGLPGIPGAPGAPGIGIRGPPGPAGPAGPQGSKGERGPQGERGLPGERGHREDRGIQGQRGERGESGERGERGPPRPPGHPGQPGSGPRGPRVQTRPPEARQYPSHYRRNGPPEVRGTSCARRTARPSSRQASDDSRRSHTDGSHQGSGYQSPWVEDLSSDG</sequence>
<evidence type="ECO:0000313" key="3">
    <source>
        <dbReference type="EMBL" id="KAK3329153.1"/>
    </source>
</evidence>
<name>A0AAE0IQ68_9PEZI</name>
<evidence type="ECO:0000256" key="1">
    <source>
        <dbReference type="SAM" id="MobiDB-lite"/>
    </source>
</evidence>
<feature type="region of interest" description="Disordered" evidence="1">
    <location>
        <begin position="220"/>
        <end position="392"/>
    </location>
</feature>
<dbReference type="Proteomes" id="UP001283341">
    <property type="component" value="Unassembled WGS sequence"/>
</dbReference>
<reference evidence="3" key="1">
    <citation type="journal article" date="2023" name="Mol. Phylogenet. Evol.">
        <title>Genome-scale phylogeny and comparative genomics of the fungal order Sordariales.</title>
        <authorList>
            <person name="Hensen N."/>
            <person name="Bonometti L."/>
            <person name="Westerberg I."/>
            <person name="Brannstrom I.O."/>
            <person name="Guillou S."/>
            <person name="Cros-Aarteil S."/>
            <person name="Calhoun S."/>
            <person name="Haridas S."/>
            <person name="Kuo A."/>
            <person name="Mondo S."/>
            <person name="Pangilinan J."/>
            <person name="Riley R."/>
            <person name="LaButti K."/>
            <person name="Andreopoulos B."/>
            <person name="Lipzen A."/>
            <person name="Chen C."/>
            <person name="Yan M."/>
            <person name="Daum C."/>
            <person name="Ng V."/>
            <person name="Clum A."/>
            <person name="Steindorff A."/>
            <person name="Ohm R.A."/>
            <person name="Martin F."/>
            <person name="Silar P."/>
            <person name="Natvig D.O."/>
            <person name="Lalanne C."/>
            <person name="Gautier V."/>
            <person name="Ament-Velasquez S.L."/>
            <person name="Kruys A."/>
            <person name="Hutchinson M.I."/>
            <person name="Powell A.J."/>
            <person name="Barry K."/>
            <person name="Miller A.N."/>
            <person name="Grigoriev I.V."/>
            <person name="Debuchy R."/>
            <person name="Gladieux P."/>
            <person name="Hiltunen Thoren M."/>
            <person name="Johannesson H."/>
        </authorList>
    </citation>
    <scope>NUCLEOTIDE SEQUENCE</scope>
    <source>
        <strain evidence="3">CBS 118394</strain>
    </source>
</reference>
<keyword evidence="4" id="KW-1185">Reference proteome</keyword>
<keyword evidence="2" id="KW-0812">Transmembrane</keyword>
<evidence type="ECO:0000256" key="2">
    <source>
        <dbReference type="SAM" id="Phobius"/>
    </source>
</evidence>
<proteinExistence type="predicted"/>
<evidence type="ECO:0000313" key="4">
    <source>
        <dbReference type="Proteomes" id="UP001283341"/>
    </source>
</evidence>
<protein>
    <submittedName>
        <fullName evidence="3">Uncharacterized protein</fullName>
    </submittedName>
</protein>
<accession>A0AAE0IQ68</accession>
<dbReference type="EMBL" id="JAUEDM010000001">
    <property type="protein sequence ID" value="KAK3329153.1"/>
    <property type="molecule type" value="Genomic_DNA"/>
</dbReference>
<reference evidence="3" key="2">
    <citation type="submission" date="2023-06" db="EMBL/GenBank/DDBJ databases">
        <authorList>
            <consortium name="Lawrence Berkeley National Laboratory"/>
            <person name="Haridas S."/>
            <person name="Hensen N."/>
            <person name="Bonometti L."/>
            <person name="Westerberg I."/>
            <person name="Brannstrom I.O."/>
            <person name="Guillou S."/>
            <person name="Cros-Aarteil S."/>
            <person name="Calhoun S."/>
            <person name="Kuo A."/>
            <person name="Mondo S."/>
            <person name="Pangilinan J."/>
            <person name="Riley R."/>
            <person name="Labutti K."/>
            <person name="Andreopoulos B."/>
            <person name="Lipzen A."/>
            <person name="Chen C."/>
            <person name="Yanf M."/>
            <person name="Daum C."/>
            <person name="Ng V."/>
            <person name="Clum A."/>
            <person name="Steindorff A."/>
            <person name="Ohm R."/>
            <person name="Martin F."/>
            <person name="Silar P."/>
            <person name="Natvig D."/>
            <person name="Lalanne C."/>
            <person name="Gautier V."/>
            <person name="Ament-Velasquez S.L."/>
            <person name="Kruys A."/>
            <person name="Hutchinson M.I."/>
            <person name="Powell A.J."/>
            <person name="Barry K."/>
            <person name="Miller A.N."/>
            <person name="Grigoriev I.V."/>
            <person name="Debuchy R."/>
            <person name="Gladieux P."/>
            <person name="Thoren M.H."/>
            <person name="Johannesson H."/>
        </authorList>
    </citation>
    <scope>NUCLEOTIDE SEQUENCE</scope>
    <source>
        <strain evidence="3">CBS 118394</strain>
    </source>
</reference>
<dbReference type="AlphaFoldDB" id="A0AAE0IQ68"/>
<feature type="compositionally biased region" description="Basic and acidic residues" evidence="1">
    <location>
        <begin position="362"/>
        <end position="373"/>
    </location>
</feature>
<feature type="compositionally biased region" description="Basic and acidic residues" evidence="1">
    <location>
        <begin position="263"/>
        <end position="304"/>
    </location>
</feature>